<proteinExistence type="predicted"/>
<comment type="caution">
    <text evidence="9">The sequence shown here is derived from an EMBL/GenBank/DDBJ whole genome shotgun (WGS) entry which is preliminary data.</text>
</comment>
<dbReference type="CDD" id="cd17321">
    <property type="entry name" value="MFS_MMR_MDR_like"/>
    <property type="match status" value="1"/>
</dbReference>
<keyword evidence="10" id="KW-1185">Reference proteome</keyword>
<dbReference type="EMBL" id="JBHSAM010000036">
    <property type="protein sequence ID" value="MFC4104205.1"/>
    <property type="molecule type" value="Genomic_DNA"/>
</dbReference>
<protein>
    <submittedName>
        <fullName evidence="9">MFS transporter</fullName>
    </submittedName>
</protein>
<evidence type="ECO:0000256" key="1">
    <source>
        <dbReference type="ARBA" id="ARBA00004651"/>
    </source>
</evidence>
<gene>
    <name evidence="9" type="ORF">ACFOZ8_31755</name>
</gene>
<keyword evidence="3" id="KW-1003">Cell membrane</keyword>
<feature type="transmembrane region" description="Helical" evidence="7">
    <location>
        <begin position="113"/>
        <end position="131"/>
    </location>
</feature>
<sequence>MNQGETNPNKTRQPGERLLRVLAFTLVISVMSATMFNIVLPDIREEFGLTLAQVSWVTSAFLLIYAVGTVIYGKLADIYPLKNLLTFGLLFFAFGSIVGLAAQAYWMVLLGRILQAAGAAVIPATAGIIPVRYFPPERRGQAIGIAMTGLAIGGAIGPVAASLLASAVHWRWLFCMPLLTLLTLPYYRRYLDDARGRAPAMDWVGAGLIAGAASLLLLAITNAAWLPAAGCILLLVLFIAQIRSAASPFIRPELLRNKSFTLVLIMASLTSGIGYSLAFLSPQLLGGVHQLDTSMIGFAMFPAAAATALLGRKAGRLADAKGNAALFYTASALLLVCFLLLSALAARSSLYVALLLILGNVGQSFLMIAMSNTISRTLPPEQTGVGMGLLSMLNFISGAVAASLYGAAVDRGAGFAWNGIPADPAANVFSNIYFLLAVLHLLILAFYDVQFGRAERKRKAASRRAMIR</sequence>
<dbReference type="PROSITE" id="PS50850">
    <property type="entry name" value="MFS"/>
    <property type="match status" value="1"/>
</dbReference>
<evidence type="ECO:0000256" key="5">
    <source>
        <dbReference type="ARBA" id="ARBA00022989"/>
    </source>
</evidence>
<dbReference type="PANTHER" id="PTHR42718:SF46">
    <property type="entry name" value="BLR6921 PROTEIN"/>
    <property type="match status" value="1"/>
</dbReference>
<dbReference type="SUPFAM" id="SSF103473">
    <property type="entry name" value="MFS general substrate transporter"/>
    <property type="match status" value="1"/>
</dbReference>
<dbReference type="PANTHER" id="PTHR42718">
    <property type="entry name" value="MAJOR FACILITATOR SUPERFAMILY MULTIDRUG TRANSPORTER MFSC"/>
    <property type="match status" value="1"/>
</dbReference>
<name>A0ABV8KDT4_9BACL</name>
<dbReference type="Gene3D" id="1.20.1720.10">
    <property type="entry name" value="Multidrug resistance protein D"/>
    <property type="match status" value="1"/>
</dbReference>
<feature type="transmembrane region" description="Helical" evidence="7">
    <location>
        <begin position="323"/>
        <end position="344"/>
    </location>
</feature>
<dbReference type="RefSeq" id="WP_377722740.1">
    <property type="nucleotide sequence ID" value="NZ_JBHSAM010000036.1"/>
</dbReference>
<keyword evidence="5 7" id="KW-1133">Transmembrane helix</keyword>
<feature type="transmembrane region" description="Helical" evidence="7">
    <location>
        <begin position="260"/>
        <end position="281"/>
    </location>
</feature>
<evidence type="ECO:0000256" key="4">
    <source>
        <dbReference type="ARBA" id="ARBA00022692"/>
    </source>
</evidence>
<evidence type="ECO:0000313" key="10">
    <source>
        <dbReference type="Proteomes" id="UP001595715"/>
    </source>
</evidence>
<dbReference type="Pfam" id="PF07690">
    <property type="entry name" value="MFS_1"/>
    <property type="match status" value="1"/>
</dbReference>
<feature type="transmembrane region" description="Helical" evidence="7">
    <location>
        <begin position="21"/>
        <end position="40"/>
    </location>
</feature>
<comment type="subcellular location">
    <subcellularLocation>
        <location evidence="1">Cell membrane</location>
        <topology evidence="1">Multi-pass membrane protein</topology>
    </subcellularLocation>
</comment>
<evidence type="ECO:0000256" key="7">
    <source>
        <dbReference type="SAM" id="Phobius"/>
    </source>
</evidence>
<keyword evidence="2" id="KW-0813">Transport</keyword>
<feature type="transmembrane region" description="Helical" evidence="7">
    <location>
        <begin position="428"/>
        <end position="449"/>
    </location>
</feature>
<dbReference type="InterPro" id="IPR020846">
    <property type="entry name" value="MFS_dom"/>
</dbReference>
<evidence type="ECO:0000259" key="8">
    <source>
        <dbReference type="PROSITE" id="PS50850"/>
    </source>
</evidence>
<feature type="transmembrane region" description="Helical" evidence="7">
    <location>
        <begin position="84"/>
        <end position="107"/>
    </location>
</feature>
<keyword evidence="4 7" id="KW-0812">Transmembrane</keyword>
<accession>A0ABV8KDT4</accession>
<feature type="transmembrane region" description="Helical" evidence="7">
    <location>
        <begin position="350"/>
        <end position="369"/>
    </location>
</feature>
<evidence type="ECO:0000256" key="3">
    <source>
        <dbReference type="ARBA" id="ARBA00022475"/>
    </source>
</evidence>
<evidence type="ECO:0000256" key="2">
    <source>
        <dbReference type="ARBA" id="ARBA00022448"/>
    </source>
</evidence>
<feature type="transmembrane region" description="Helical" evidence="7">
    <location>
        <begin position="200"/>
        <end position="218"/>
    </location>
</feature>
<dbReference type="Proteomes" id="UP001595715">
    <property type="component" value="Unassembled WGS sequence"/>
</dbReference>
<feature type="domain" description="Major facilitator superfamily (MFS) profile" evidence="8">
    <location>
        <begin position="18"/>
        <end position="455"/>
    </location>
</feature>
<dbReference type="Gene3D" id="1.20.1250.20">
    <property type="entry name" value="MFS general substrate transporter like domains"/>
    <property type="match status" value="1"/>
</dbReference>
<feature type="transmembrane region" description="Helical" evidence="7">
    <location>
        <begin position="143"/>
        <end position="164"/>
    </location>
</feature>
<feature type="transmembrane region" description="Helical" evidence="7">
    <location>
        <begin position="224"/>
        <end position="240"/>
    </location>
</feature>
<feature type="transmembrane region" description="Helical" evidence="7">
    <location>
        <begin position="293"/>
        <end position="311"/>
    </location>
</feature>
<dbReference type="PRINTS" id="PR01036">
    <property type="entry name" value="TCRTETB"/>
</dbReference>
<evidence type="ECO:0000256" key="6">
    <source>
        <dbReference type="ARBA" id="ARBA00023136"/>
    </source>
</evidence>
<dbReference type="InterPro" id="IPR036259">
    <property type="entry name" value="MFS_trans_sf"/>
</dbReference>
<reference evidence="10" key="1">
    <citation type="journal article" date="2019" name="Int. J. Syst. Evol. Microbiol.">
        <title>The Global Catalogue of Microorganisms (GCM) 10K type strain sequencing project: providing services to taxonomists for standard genome sequencing and annotation.</title>
        <authorList>
            <consortium name="The Broad Institute Genomics Platform"/>
            <consortium name="The Broad Institute Genome Sequencing Center for Infectious Disease"/>
            <person name="Wu L."/>
            <person name="Ma J."/>
        </authorList>
    </citation>
    <scope>NUCLEOTIDE SEQUENCE [LARGE SCALE GENOMIC DNA]</scope>
    <source>
        <strain evidence="10">IBRC-M 10987</strain>
    </source>
</reference>
<feature type="transmembrane region" description="Helical" evidence="7">
    <location>
        <begin position="170"/>
        <end position="188"/>
    </location>
</feature>
<dbReference type="InterPro" id="IPR011701">
    <property type="entry name" value="MFS"/>
</dbReference>
<evidence type="ECO:0000313" key="9">
    <source>
        <dbReference type="EMBL" id="MFC4104205.1"/>
    </source>
</evidence>
<feature type="transmembrane region" description="Helical" evidence="7">
    <location>
        <begin position="389"/>
        <end position="408"/>
    </location>
</feature>
<organism evidence="9 10">
    <name type="scientific">Paenibacillus xanthanilyticus</name>
    <dbReference type="NCBI Taxonomy" id="1783531"/>
    <lineage>
        <taxon>Bacteria</taxon>
        <taxon>Bacillati</taxon>
        <taxon>Bacillota</taxon>
        <taxon>Bacilli</taxon>
        <taxon>Bacillales</taxon>
        <taxon>Paenibacillaceae</taxon>
        <taxon>Paenibacillus</taxon>
    </lineage>
</organism>
<feature type="transmembrane region" description="Helical" evidence="7">
    <location>
        <begin position="52"/>
        <end position="72"/>
    </location>
</feature>
<keyword evidence="6 7" id="KW-0472">Membrane</keyword>